<accession>A0ABW9YYC1</accession>
<organism evidence="3 4">
    <name type="scientific">Microvirga arsenatis</name>
    <dbReference type="NCBI Taxonomy" id="2692265"/>
    <lineage>
        <taxon>Bacteria</taxon>
        <taxon>Pseudomonadati</taxon>
        <taxon>Pseudomonadota</taxon>
        <taxon>Alphaproteobacteria</taxon>
        <taxon>Hyphomicrobiales</taxon>
        <taxon>Methylobacteriaceae</taxon>
        <taxon>Microvirga</taxon>
    </lineage>
</organism>
<dbReference type="SMART" id="SM00421">
    <property type="entry name" value="HTH_LUXR"/>
    <property type="match status" value="1"/>
</dbReference>
<dbReference type="Pfam" id="PF00196">
    <property type="entry name" value="GerE"/>
    <property type="match status" value="1"/>
</dbReference>
<evidence type="ECO:0000313" key="3">
    <source>
        <dbReference type="EMBL" id="NBJ25364.1"/>
    </source>
</evidence>
<dbReference type="PROSITE" id="PS50043">
    <property type="entry name" value="HTH_LUXR_2"/>
    <property type="match status" value="1"/>
</dbReference>
<dbReference type="PRINTS" id="PR00038">
    <property type="entry name" value="HTHLUXR"/>
</dbReference>
<dbReference type="RefSeq" id="WP_161722761.1">
    <property type="nucleotide sequence ID" value="NZ_JAAAXI010000005.1"/>
</dbReference>
<proteinExistence type="predicted"/>
<dbReference type="Gene3D" id="3.40.50.2300">
    <property type="match status" value="1"/>
</dbReference>
<dbReference type="InterPro" id="IPR016032">
    <property type="entry name" value="Sig_transdc_resp-reg_C-effctor"/>
</dbReference>
<name>A0ABW9YYC1_9HYPH</name>
<dbReference type="Proteomes" id="UP000818323">
    <property type="component" value="Unassembled WGS sequence"/>
</dbReference>
<gene>
    <name evidence="3" type="ORF">GR303_13470</name>
</gene>
<dbReference type="PANTHER" id="PTHR43214">
    <property type="entry name" value="TWO-COMPONENT RESPONSE REGULATOR"/>
    <property type="match status" value="1"/>
</dbReference>
<dbReference type="InterPro" id="IPR039420">
    <property type="entry name" value="WalR-like"/>
</dbReference>
<protein>
    <submittedName>
        <fullName evidence="3">Winged helix-turn-helix transcriptional regulator</fullName>
    </submittedName>
</protein>
<sequence>MLLQKAAGSRHDVAFGGKPFLVVPLCTSSLMHLGLERILSGTDFAVWHEAIRNPSQVPEILDSVSLLFIVDGNDSALEPANLISCLKMRFPGARIVILADHFKPDAVLSAREAGVDGFCLSSSQHDVLIKSLELVMLGEVVLPSEVILKMSEDSKIQEARVTSIMERAGQDHRKLSQREAQILNCIREGAPNKVIARRLNLSEATVKVHVKAILKKIGACNRTQAALWATRHILPEETTNP</sequence>
<keyword evidence="1" id="KW-0238">DNA-binding</keyword>
<evidence type="ECO:0000259" key="2">
    <source>
        <dbReference type="PROSITE" id="PS50043"/>
    </source>
</evidence>
<evidence type="ECO:0000313" key="4">
    <source>
        <dbReference type="Proteomes" id="UP000818323"/>
    </source>
</evidence>
<dbReference type="PROSITE" id="PS00622">
    <property type="entry name" value="HTH_LUXR_1"/>
    <property type="match status" value="1"/>
</dbReference>
<reference evidence="3 4" key="1">
    <citation type="submission" date="2020-01" db="EMBL/GenBank/DDBJ databases">
        <title>Microvirga sp. nov., an arsenate reduction bacterium isolated from Tibet hotspring sediments.</title>
        <authorList>
            <person name="Yuan C.-G."/>
        </authorList>
    </citation>
    <scope>NUCLEOTIDE SEQUENCE [LARGE SCALE GENOMIC DNA]</scope>
    <source>
        <strain evidence="3 4">SYSU G3D203</strain>
    </source>
</reference>
<feature type="domain" description="HTH luxR-type" evidence="2">
    <location>
        <begin position="168"/>
        <end position="233"/>
    </location>
</feature>
<dbReference type="InterPro" id="IPR000792">
    <property type="entry name" value="Tscrpt_reg_LuxR_C"/>
</dbReference>
<dbReference type="PANTHER" id="PTHR43214:SF42">
    <property type="entry name" value="TRANSCRIPTIONAL REGULATORY PROTEIN DESR"/>
    <property type="match status" value="1"/>
</dbReference>
<comment type="caution">
    <text evidence="3">The sequence shown here is derived from an EMBL/GenBank/DDBJ whole genome shotgun (WGS) entry which is preliminary data.</text>
</comment>
<evidence type="ECO:0000256" key="1">
    <source>
        <dbReference type="ARBA" id="ARBA00023125"/>
    </source>
</evidence>
<dbReference type="CDD" id="cd06170">
    <property type="entry name" value="LuxR_C_like"/>
    <property type="match status" value="1"/>
</dbReference>
<dbReference type="SUPFAM" id="SSF46894">
    <property type="entry name" value="C-terminal effector domain of the bipartite response regulators"/>
    <property type="match status" value="1"/>
</dbReference>
<keyword evidence="4" id="KW-1185">Reference proteome</keyword>
<dbReference type="EMBL" id="JAAAXJ010000006">
    <property type="protein sequence ID" value="NBJ25364.1"/>
    <property type="molecule type" value="Genomic_DNA"/>
</dbReference>